<evidence type="ECO:0000313" key="3">
    <source>
        <dbReference type="Proteomes" id="UP000663866"/>
    </source>
</evidence>
<feature type="non-terminal residue" evidence="2">
    <location>
        <position position="742"/>
    </location>
</feature>
<dbReference type="InterPro" id="IPR036397">
    <property type="entry name" value="RNaseH_sf"/>
</dbReference>
<dbReference type="InterPro" id="IPR012340">
    <property type="entry name" value="NA-bd_OB-fold"/>
</dbReference>
<dbReference type="Proteomes" id="UP000663866">
    <property type="component" value="Unassembled WGS sequence"/>
</dbReference>
<dbReference type="Pfam" id="PF17921">
    <property type="entry name" value="Integrase_H2C2"/>
    <property type="match status" value="1"/>
</dbReference>
<dbReference type="Pfam" id="PF00665">
    <property type="entry name" value="rve"/>
    <property type="match status" value="1"/>
</dbReference>
<dbReference type="PANTHER" id="PTHR37984">
    <property type="entry name" value="PROTEIN CBG26694"/>
    <property type="match status" value="1"/>
</dbReference>
<evidence type="ECO:0000259" key="1">
    <source>
        <dbReference type="PROSITE" id="PS50994"/>
    </source>
</evidence>
<dbReference type="InterPro" id="IPR012337">
    <property type="entry name" value="RNaseH-like_sf"/>
</dbReference>
<dbReference type="SUPFAM" id="SSF53098">
    <property type="entry name" value="Ribonuclease H-like"/>
    <property type="match status" value="1"/>
</dbReference>
<dbReference type="PROSITE" id="PS50994">
    <property type="entry name" value="INTEGRASE"/>
    <property type="match status" value="1"/>
</dbReference>
<protein>
    <recommendedName>
        <fullName evidence="1">Integrase catalytic domain-containing protein</fullName>
    </recommendedName>
</protein>
<dbReference type="SUPFAM" id="SSF50249">
    <property type="entry name" value="Nucleic acid-binding proteins"/>
    <property type="match status" value="1"/>
</dbReference>
<dbReference type="InterPro" id="IPR050951">
    <property type="entry name" value="Retrovirus_Pol_polyprotein"/>
</dbReference>
<evidence type="ECO:0000313" key="2">
    <source>
        <dbReference type="EMBL" id="CAF4100123.1"/>
    </source>
</evidence>
<dbReference type="AlphaFoldDB" id="A0A819UAI3"/>
<sequence>VHPTSPSSILNPKITTIAKRPSETGNAGQRIEIYVNHFKINFCTPPNKMIYSCGKDERLQVMKQIINREKFPLVCSIRLCELIYATKYNLPLIPHEKIYEKIYECHIAVGHSGRDKTWAEIKTRYAGIPQQTISIFINMCDVCQTRRSFPKATSGKPIISVGFLTRLQVDLIDMRSMKHDGFNFIMHAKDHFTKFSWLFALPSKEAHHVALHLRNLFYTFGPPKILQSDNGKEFVANIILDLKLNWLDLIIINGRPRHPQSQGLVERANAVVQKMLGKWLETNKSLDWPQGLGSVMLAMNNCISQSTKKTPYEMIFGQSVRNDHDFWLQLHQQSINKTIIDEEELPESLADNFNLNDHSLIDNNSEYADACSPIPILSSNTYLLQNDKNDHLCHEYGHFCLANGRLRNTNDHLYYGTGHFCHKNERQLNNYQRGLKKQKVFQVGDIVVLKIADVDRSNTAPSILPCKIVETITKEENINTMYKVASLNGIITNLFSASDFTDLSETISADLRQLNSNTLPVISFIQACQIFTQYKSVQACKCAGSCNTNRCPCKKQSSHTSFQQFHLTTTVSSTQNNMLPNSICSLTVKTKLMKAYDFMNLSIRPASETLKTLPHPFQLVCTNATNVQEIDLSFDHRQISYSFTHLNQVNNIQLNTIIDVQVQVVRDFGISTGMKNENIWTRRDLHVSQDEIHLGMTLWNTQARFFDRNMAGLKIKLKNVKVSWFDGSRVLISMGNTQLSVV</sequence>
<dbReference type="Gene3D" id="2.40.50.140">
    <property type="entry name" value="Nucleic acid-binding proteins"/>
    <property type="match status" value="1"/>
</dbReference>
<organism evidence="2 3">
    <name type="scientific">Rotaria magnacalcarata</name>
    <dbReference type="NCBI Taxonomy" id="392030"/>
    <lineage>
        <taxon>Eukaryota</taxon>
        <taxon>Metazoa</taxon>
        <taxon>Spiralia</taxon>
        <taxon>Gnathifera</taxon>
        <taxon>Rotifera</taxon>
        <taxon>Eurotatoria</taxon>
        <taxon>Bdelloidea</taxon>
        <taxon>Philodinida</taxon>
        <taxon>Philodinidae</taxon>
        <taxon>Rotaria</taxon>
    </lineage>
</organism>
<dbReference type="InterPro" id="IPR001584">
    <property type="entry name" value="Integrase_cat-core"/>
</dbReference>
<keyword evidence="3" id="KW-1185">Reference proteome</keyword>
<gene>
    <name evidence="2" type="ORF">OVN521_LOCUS20839</name>
</gene>
<dbReference type="InterPro" id="IPR041588">
    <property type="entry name" value="Integrase_H2C2"/>
</dbReference>
<proteinExistence type="predicted"/>
<accession>A0A819UAI3</accession>
<reference evidence="2" key="1">
    <citation type="submission" date="2021-02" db="EMBL/GenBank/DDBJ databases">
        <authorList>
            <person name="Nowell W R."/>
        </authorList>
    </citation>
    <scope>NUCLEOTIDE SEQUENCE</scope>
</reference>
<dbReference type="PANTHER" id="PTHR37984:SF5">
    <property type="entry name" value="PROTEIN NYNRIN-LIKE"/>
    <property type="match status" value="1"/>
</dbReference>
<comment type="caution">
    <text evidence="2">The sequence shown here is derived from an EMBL/GenBank/DDBJ whole genome shotgun (WGS) entry which is preliminary data.</text>
</comment>
<feature type="domain" description="Integrase catalytic" evidence="1">
    <location>
        <begin position="153"/>
        <end position="319"/>
    </location>
</feature>
<name>A0A819UAI3_9BILA</name>
<dbReference type="EMBL" id="CAJOBG010004199">
    <property type="protein sequence ID" value="CAF4100123.1"/>
    <property type="molecule type" value="Genomic_DNA"/>
</dbReference>
<dbReference type="GO" id="GO:0003676">
    <property type="term" value="F:nucleic acid binding"/>
    <property type="evidence" value="ECO:0007669"/>
    <property type="project" value="InterPro"/>
</dbReference>
<dbReference type="GO" id="GO:0015074">
    <property type="term" value="P:DNA integration"/>
    <property type="evidence" value="ECO:0007669"/>
    <property type="project" value="InterPro"/>
</dbReference>
<dbReference type="Gene3D" id="3.30.420.10">
    <property type="entry name" value="Ribonuclease H-like superfamily/Ribonuclease H"/>
    <property type="match status" value="1"/>
</dbReference>